<evidence type="ECO:0000313" key="1">
    <source>
        <dbReference type="EMBL" id="ACR34863.1"/>
    </source>
</evidence>
<protein>
    <submittedName>
        <fullName evidence="1">Uncharacterized protein</fullName>
    </submittedName>
</protein>
<organism evidence="1">
    <name type="scientific">Zea mays</name>
    <name type="common">Maize</name>
    <dbReference type="NCBI Taxonomy" id="4577"/>
    <lineage>
        <taxon>Eukaryota</taxon>
        <taxon>Viridiplantae</taxon>
        <taxon>Streptophyta</taxon>
        <taxon>Embryophyta</taxon>
        <taxon>Tracheophyta</taxon>
        <taxon>Spermatophyta</taxon>
        <taxon>Magnoliopsida</taxon>
        <taxon>Liliopsida</taxon>
        <taxon>Poales</taxon>
        <taxon>Poaceae</taxon>
        <taxon>PACMAD clade</taxon>
        <taxon>Panicoideae</taxon>
        <taxon>Andropogonodae</taxon>
        <taxon>Andropogoneae</taxon>
        <taxon>Tripsacinae</taxon>
        <taxon>Zea</taxon>
    </lineage>
</organism>
<sequence>MLRPLVGFGTAFLVPVRRQVHSIHRHILSNRCNATTARRACVASVDNAYIL</sequence>
<reference evidence="1" key="1">
    <citation type="journal article" date="2009" name="PLoS Genet.">
        <title>Sequencing, mapping, and analysis of 27,455 maize full-length cDNAs.</title>
        <authorList>
            <person name="Soderlund C."/>
            <person name="Descour A."/>
            <person name="Kudrna D."/>
            <person name="Bomhoff M."/>
            <person name="Boyd L."/>
            <person name="Currie J."/>
            <person name="Angelova A."/>
            <person name="Collura K."/>
            <person name="Wissotski M."/>
            <person name="Ashley E."/>
            <person name="Morrow D."/>
            <person name="Fernandes J."/>
            <person name="Walbot V."/>
            <person name="Yu Y."/>
        </authorList>
    </citation>
    <scope>NUCLEOTIDE SEQUENCE</scope>
    <source>
        <strain evidence="1">B73</strain>
    </source>
</reference>
<dbReference type="AlphaFoldDB" id="C4J113"/>
<name>C4J113_MAIZE</name>
<proteinExistence type="evidence at transcript level"/>
<accession>C4J113</accession>
<dbReference type="EMBL" id="BT084510">
    <property type="protein sequence ID" value="ACR34863.1"/>
    <property type="molecule type" value="mRNA"/>
</dbReference>